<feature type="compositionally biased region" description="Pro residues" evidence="6">
    <location>
        <begin position="1334"/>
        <end position="1349"/>
    </location>
</feature>
<dbReference type="InterPro" id="IPR019018">
    <property type="entry name" value="Rab-bd_FIP-RBD"/>
</dbReference>
<feature type="domain" description="C2" evidence="7">
    <location>
        <begin position="1"/>
        <end position="119"/>
    </location>
</feature>
<feature type="compositionally biased region" description="Basic and acidic residues" evidence="6">
    <location>
        <begin position="1264"/>
        <end position="1273"/>
    </location>
</feature>
<feature type="compositionally biased region" description="Basic and acidic residues" evidence="6">
    <location>
        <begin position="398"/>
        <end position="623"/>
    </location>
</feature>
<dbReference type="GO" id="GO:0031267">
    <property type="term" value="F:small GTPase binding"/>
    <property type="evidence" value="ECO:0007669"/>
    <property type="project" value="InterPro"/>
</dbReference>
<dbReference type="SUPFAM" id="SSF144270">
    <property type="entry name" value="Eferin C-derminal domain-like"/>
    <property type="match status" value="1"/>
</dbReference>
<comment type="caution">
    <text evidence="9">The sequence shown here is derived from an EMBL/GenBank/DDBJ whole genome shotgun (WGS) entry which is preliminary data.</text>
</comment>
<dbReference type="CDD" id="cd08682">
    <property type="entry name" value="C2_Rab11-FIP_classI"/>
    <property type="match status" value="1"/>
</dbReference>
<dbReference type="SUPFAM" id="SSF49562">
    <property type="entry name" value="C2 domain (Calcium/lipid-binding domain, CaLB)"/>
    <property type="match status" value="1"/>
</dbReference>
<dbReference type="InterPro" id="IPR035892">
    <property type="entry name" value="C2_domain_sf"/>
</dbReference>
<feature type="compositionally biased region" description="Polar residues" evidence="6">
    <location>
        <begin position="293"/>
        <end position="305"/>
    </location>
</feature>
<evidence type="ECO:0000259" key="8">
    <source>
        <dbReference type="PROSITE" id="PS51511"/>
    </source>
</evidence>
<feature type="compositionally biased region" description="Low complexity" evidence="6">
    <location>
        <begin position="321"/>
        <end position="334"/>
    </location>
</feature>
<dbReference type="GO" id="GO:0015031">
    <property type="term" value="P:protein transport"/>
    <property type="evidence" value="ECO:0007669"/>
    <property type="project" value="UniProtKB-KW"/>
</dbReference>
<evidence type="ECO:0000256" key="3">
    <source>
        <dbReference type="ARBA" id="ARBA00022553"/>
    </source>
</evidence>
<dbReference type="EMBL" id="JADWDJ010000012">
    <property type="protein sequence ID" value="KAG5272235.1"/>
    <property type="molecule type" value="Genomic_DNA"/>
</dbReference>
<dbReference type="PANTHER" id="PTHR15746">
    <property type="entry name" value="RAB11-RELATED"/>
    <property type="match status" value="1"/>
</dbReference>
<feature type="compositionally biased region" description="Basic and acidic residues" evidence="6">
    <location>
        <begin position="376"/>
        <end position="391"/>
    </location>
</feature>
<evidence type="ECO:0000256" key="5">
    <source>
        <dbReference type="ARBA" id="ARBA00022927"/>
    </source>
</evidence>
<name>A0AAV6GBA7_9TELE</name>
<feature type="compositionally biased region" description="Low complexity" evidence="6">
    <location>
        <begin position="342"/>
        <end position="353"/>
    </location>
</feature>
<feature type="compositionally biased region" description="Polar residues" evidence="6">
    <location>
        <begin position="962"/>
        <end position="975"/>
    </location>
</feature>
<feature type="compositionally biased region" description="Basic and acidic residues" evidence="6">
    <location>
        <begin position="1053"/>
        <end position="1065"/>
    </location>
</feature>
<evidence type="ECO:0000313" key="9">
    <source>
        <dbReference type="EMBL" id="KAG5272235.1"/>
    </source>
</evidence>
<feature type="region of interest" description="Disordered" evidence="6">
    <location>
        <begin position="898"/>
        <end position="1109"/>
    </location>
</feature>
<sequence>MSLADQSQQWFPTSVQVTVLQAKNLRIKGKNGTNDAYAIMQVAKEKFSTSVAEKCVAPVWKEEATFDLPLFHQGNADRCTLHVHVMHRALVGPDKLLGQAVINLLDLEQNKTRDKTEWFKLLDKSGKADKDRGEVLLDVQFMKNNMTASMFDLSSQEKSRSRMGKLKDKLRGKKKEGLSDSMSAVVPSVTQVMTDSEGEEEGAGATSTPKKKKNKLKSLFVPKSNLHRNSSQSMSTLGPLPERDSALGSSRSSGLNVDSPEAGKKKFKFLTHKRTGSSDSKSSLGSFSGLGQPKQSGTLPSNLCVNGSHVYSEEPERKPSRASSTFSLSSSGHGSMEELRKSSAPSRSSMTTSVESLRASEAHLQAEEEEEEEEEERKRRMREEEERRRLEEEEEEQRLEKERVEQERRRMQEERERTEREAEEERKRRAKEEEERRFEMEEEERIRKEEEEERRLKEEERRKAEEERMRKEQERLEEERRRAEEERMRREQERLMEERKRAEEERMRREQERLMEEERRRAEEERMRREQERLMEEERRRAEEERMRREQERRSLEEEERIRKEEEEERERIEKEEERLRIEEDKRKDEERRRIEEEEKVRREEEKRREEERIEEERRREEEKIEEEERLIREERERIWREEEDKKELELQKKEDMDSEEDRGMAEEEEERRRDEQIKKEEERRMLEEEERIRRERERMEREEEEERQRIEEERVRREEERRLEEEKEMTRREEERQRIEREEERRAREEQEQQKEEERIRAEQEERMKREEMRMKEEERIRKEEERKKTEKEDRIRKEEEERRKREEEEERQNKLEEEQERKRREKEEEEAQRLKKLEKEEAEEKKRLERESRMKVEQDEFRHGEMESAVAPNVSSTHLLNEGLFTNPFEGPSISTNLFEDPSVSANPFGEAGSPHDQLSHSTNVSTVKPSSPSVGFSPQASHTSSNPFLTPDDPENAVGSVSGSVENLTGTWTPHGDRTEKKRRAPSPPMRKLARETAAAKQATPLPTSTLSSAGQPHQPVRERDGHRVPDPLSSRQDKRPAPQPPAHLRKAEKSQSLEDTRTGSAPPPRSETMASCHPAGSDDVPAPGSETMASCQPAGSDDVLVTPVPSLASQVFRNALQNYGLALKGKAERIKSSRSSRAEESAASKNSDGSDNKQRAASESSRAAVQPGHSTNPFLEPKVSKHNKGPAPKPRASPRKAEPQGGSALAVAERKHSEETHEETSSLDPHRNGSDSSEGRPVEEPKRPDVAEMFHVPSAKPEDDTHHVDNTGATAHAMATPGSAVEAEGHSTELDSQIKDDQKLPKLDALSYIECTDGPKRVSEKKTRAPLPPANTPKTQPPHSPGPDVTAPVEKTPPSQDANVPSDVKSADGVVLHVHSASSSFVAGSSDLPREAGGVSAPSVATPSSSPQRVRLHACVDALPLSMPNGVTGDSGKAGGSTLTSRRPHAVKPLSAQEPTPAPRMQPKQEQTPVGMAESARTRATTKVAPAEPKGPYSQLTQEELIGLVLRQQEQLAQRSAKILELEEYIDNLVLRVIEEKPSILMSLSAPKRGL</sequence>
<dbReference type="Proteomes" id="UP000823561">
    <property type="component" value="Chromosome 12"/>
</dbReference>
<gene>
    <name evidence="9" type="ORF">AALO_G00163110</name>
</gene>
<keyword evidence="10" id="KW-1185">Reference proteome</keyword>
<dbReference type="InterPro" id="IPR037789">
    <property type="entry name" value="FIP_classI"/>
</dbReference>
<feature type="compositionally biased region" description="Polar residues" evidence="6">
    <location>
        <begin position="227"/>
        <end position="236"/>
    </location>
</feature>
<feature type="compositionally biased region" description="Basic and acidic residues" evidence="6">
    <location>
        <begin position="1291"/>
        <end position="1310"/>
    </location>
</feature>
<dbReference type="Gene3D" id="1.20.5.2440">
    <property type="match status" value="1"/>
</dbReference>
<feature type="compositionally biased region" description="Basic and acidic residues" evidence="6">
    <location>
        <begin position="155"/>
        <end position="169"/>
    </location>
</feature>
<feature type="compositionally biased region" description="Polar residues" evidence="6">
    <location>
        <begin position="1008"/>
        <end position="1019"/>
    </location>
</feature>
<evidence type="ECO:0000256" key="2">
    <source>
        <dbReference type="ARBA" id="ARBA00022448"/>
    </source>
</evidence>
<dbReference type="InterPro" id="IPR000008">
    <property type="entry name" value="C2_dom"/>
</dbReference>
<feature type="compositionally biased region" description="Basic residues" evidence="6">
    <location>
        <begin position="265"/>
        <end position="275"/>
    </location>
</feature>
<feature type="compositionally biased region" description="Polar residues" evidence="6">
    <location>
        <begin position="922"/>
        <end position="951"/>
    </location>
</feature>
<feature type="compositionally biased region" description="Basic and acidic residues" evidence="6">
    <location>
        <begin position="1216"/>
        <end position="1256"/>
    </location>
</feature>
<feature type="region of interest" description="Disordered" evidence="6">
    <location>
        <begin position="152"/>
        <end position="629"/>
    </location>
</feature>
<feature type="compositionally biased region" description="Basic and acidic residues" evidence="6">
    <location>
        <begin position="1023"/>
        <end position="1044"/>
    </location>
</feature>
<feature type="compositionally biased region" description="Basic and acidic residues" evidence="6">
    <location>
        <begin position="1321"/>
        <end position="1331"/>
    </location>
</feature>
<dbReference type="Pfam" id="PF00168">
    <property type="entry name" value="C2"/>
    <property type="match status" value="1"/>
</dbReference>
<evidence type="ECO:0000256" key="6">
    <source>
        <dbReference type="SAM" id="MobiDB-lite"/>
    </source>
</evidence>
<dbReference type="PROSITE" id="PS50004">
    <property type="entry name" value="C2"/>
    <property type="match status" value="1"/>
</dbReference>
<organism evidence="9 10">
    <name type="scientific">Alosa alosa</name>
    <name type="common">allis shad</name>
    <dbReference type="NCBI Taxonomy" id="278164"/>
    <lineage>
        <taxon>Eukaryota</taxon>
        <taxon>Metazoa</taxon>
        <taxon>Chordata</taxon>
        <taxon>Craniata</taxon>
        <taxon>Vertebrata</taxon>
        <taxon>Euteleostomi</taxon>
        <taxon>Actinopterygii</taxon>
        <taxon>Neopterygii</taxon>
        <taxon>Teleostei</taxon>
        <taxon>Clupei</taxon>
        <taxon>Clupeiformes</taxon>
        <taxon>Clupeoidei</taxon>
        <taxon>Clupeidae</taxon>
        <taxon>Alosa</taxon>
    </lineage>
</organism>
<dbReference type="GO" id="GO:0055037">
    <property type="term" value="C:recycling endosome"/>
    <property type="evidence" value="ECO:0007669"/>
    <property type="project" value="UniProtKB-SubCell"/>
</dbReference>
<feature type="region of interest" description="Disordered" evidence="6">
    <location>
        <begin position="1131"/>
        <end position="1371"/>
    </location>
</feature>
<protein>
    <recommendedName>
        <fullName evidence="11">Rab11 family-interacting protein 1</fullName>
    </recommendedName>
</protein>
<evidence type="ECO:0000256" key="1">
    <source>
        <dbReference type="ARBA" id="ARBA00004172"/>
    </source>
</evidence>
<dbReference type="InterPro" id="IPR037245">
    <property type="entry name" value="FIP-RBD_C_sf"/>
</dbReference>
<dbReference type="PANTHER" id="PTHR15746:SF25">
    <property type="entry name" value="CALPONIN HOMOLOGY DOMAIN-CONTAINING PROTEIN DDB_G0272472 ISOFORM X1"/>
    <property type="match status" value="1"/>
</dbReference>
<feature type="compositionally biased region" description="Basic and acidic residues" evidence="6">
    <location>
        <begin position="647"/>
        <end position="868"/>
    </location>
</feature>
<evidence type="ECO:0000259" key="7">
    <source>
        <dbReference type="PROSITE" id="PS50004"/>
    </source>
</evidence>
<dbReference type="SMART" id="SM00239">
    <property type="entry name" value="C2"/>
    <property type="match status" value="1"/>
</dbReference>
<feature type="domain" description="FIP-RBD" evidence="8">
    <location>
        <begin position="1490"/>
        <end position="1552"/>
    </location>
</feature>
<feature type="region of interest" description="Disordered" evidence="6">
    <location>
        <begin position="1434"/>
        <end position="1500"/>
    </location>
</feature>
<dbReference type="GO" id="GO:0045055">
    <property type="term" value="P:regulated exocytosis"/>
    <property type="evidence" value="ECO:0007669"/>
    <property type="project" value="TreeGrafter"/>
</dbReference>
<feature type="compositionally biased region" description="Low complexity" evidence="6">
    <location>
        <begin position="277"/>
        <end position="291"/>
    </location>
</feature>
<keyword evidence="3" id="KW-0597">Phosphoprotein</keyword>
<evidence type="ECO:0008006" key="11">
    <source>
        <dbReference type="Google" id="ProtNLM"/>
    </source>
</evidence>
<feature type="compositionally biased region" description="Basic and acidic residues" evidence="6">
    <location>
        <begin position="1133"/>
        <end position="1164"/>
    </location>
</feature>
<feature type="region of interest" description="Disordered" evidence="6">
    <location>
        <begin position="1390"/>
        <end position="1417"/>
    </location>
</feature>
<keyword evidence="4" id="KW-0967">Endosome</keyword>
<dbReference type="FunFam" id="2.60.40.150:FF:000070">
    <property type="entry name" value="rab11 family-interacting protein 2 isoform X1"/>
    <property type="match status" value="1"/>
</dbReference>
<dbReference type="Gene3D" id="2.60.40.150">
    <property type="entry name" value="C2 domain"/>
    <property type="match status" value="1"/>
</dbReference>
<keyword evidence="2" id="KW-0813">Transport</keyword>
<feature type="compositionally biased region" description="Polar residues" evidence="6">
    <location>
        <begin position="247"/>
        <end position="256"/>
    </location>
</feature>
<evidence type="ECO:0000313" key="10">
    <source>
        <dbReference type="Proteomes" id="UP000823561"/>
    </source>
</evidence>
<accession>A0AAV6GBA7</accession>
<keyword evidence="5" id="KW-0653">Protein transport</keyword>
<dbReference type="PROSITE" id="PS51511">
    <property type="entry name" value="FIP_RBD"/>
    <property type="match status" value="1"/>
</dbReference>
<feature type="region of interest" description="Disordered" evidence="6">
    <location>
        <begin position="647"/>
        <end position="875"/>
    </location>
</feature>
<evidence type="ECO:0000256" key="4">
    <source>
        <dbReference type="ARBA" id="ARBA00022753"/>
    </source>
</evidence>
<proteinExistence type="predicted"/>
<reference evidence="9" key="1">
    <citation type="submission" date="2020-10" db="EMBL/GenBank/DDBJ databases">
        <title>Chromosome-scale genome assembly of the Allis shad, Alosa alosa.</title>
        <authorList>
            <person name="Margot Z."/>
            <person name="Christophe K."/>
            <person name="Cabau C."/>
            <person name="Louis A."/>
            <person name="Berthelot C."/>
            <person name="Parey E."/>
            <person name="Roest Crollius H."/>
            <person name="Montfort J."/>
            <person name="Robinson-Rechavi M."/>
            <person name="Bucao C."/>
            <person name="Bouchez O."/>
            <person name="Gislard M."/>
            <person name="Lluch J."/>
            <person name="Milhes M."/>
            <person name="Lampietro C."/>
            <person name="Lopez Roques C."/>
            <person name="Donnadieu C."/>
            <person name="Braasch I."/>
            <person name="Desvignes T."/>
            <person name="Postlethwait J."/>
            <person name="Bobe J."/>
            <person name="Guiguen Y."/>
        </authorList>
    </citation>
    <scope>NUCLEOTIDE SEQUENCE</scope>
    <source>
        <strain evidence="9">M-15738</strain>
        <tissue evidence="9">Blood</tissue>
    </source>
</reference>
<feature type="compositionally biased region" description="Polar residues" evidence="6">
    <location>
        <begin position="1165"/>
        <end position="1181"/>
    </location>
</feature>
<feature type="compositionally biased region" description="Low complexity" evidence="6">
    <location>
        <begin position="1403"/>
        <end position="1415"/>
    </location>
</feature>
<comment type="subcellular location">
    <subcellularLocation>
        <location evidence="1">Recycling endosome</location>
    </subcellularLocation>
</comment>